<dbReference type="PANTHER" id="PTHR37423">
    <property type="entry name" value="SOLUBLE LYTIC MUREIN TRANSGLYCOSYLASE-RELATED"/>
    <property type="match status" value="1"/>
</dbReference>
<dbReference type="Pfam" id="PF01464">
    <property type="entry name" value="SLT"/>
    <property type="match status" value="1"/>
</dbReference>
<dbReference type="EMBL" id="JAPTNE010000051">
    <property type="protein sequence ID" value="MCZ0810011.1"/>
    <property type="molecule type" value="Genomic_DNA"/>
</dbReference>
<evidence type="ECO:0000259" key="1">
    <source>
        <dbReference type="Pfam" id="PF01464"/>
    </source>
</evidence>
<organism evidence="2 3">
    <name type="scientific">Brevibacillus laterosporus</name>
    <name type="common">Bacillus laterosporus</name>
    <dbReference type="NCBI Taxonomy" id="1465"/>
    <lineage>
        <taxon>Bacteria</taxon>
        <taxon>Bacillati</taxon>
        <taxon>Bacillota</taxon>
        <taxon>Bacilli</taxon>
        <taxon>Bacillales</taxon>
        <taxon>Paenibacillaceae</taxon>
        <taxon>Brevibacillus</taxon>
    </lineage>
</organism>
<evidence type="ECO:0000313" key="2">
    <source>
        <dbReference type="EMBL" id="MCZ0810011.1"/>
    </source>
</evidence>
<dbReference type="RefSeq" id="WP_258434842.1">
    <property type="nucleotide sequence ID" value="NZ_JANSGW010000051.1"/>
</dbReference>
<dbReference type="PANTHER" id="PTHR37423:SF2">
    <property type="entry name" value="MEMBRANE-BOUND LYTIC MUREIN TRANSGLYCOSYLASE C"/>
    <property type="match status" value="1"/>
</dbReference>
<proteinExistence type="predicted"/>
<dbReference type="AlphaFoldDB" id="A0AAP3DLG5"/>
<protein>
    <submittedName>
        <fullName evidence="2">Transglycosylase SLT domain-containing protein</fullName>
    </submittedName>
</protein>
<dbReference type="InterPro" id="IPR023346">
    <property type="entry name" value="Lysozyme-like_dom_sf"/>
</dbReference>
<comment type="caution">
    <text evidence="2">The sequence shown here is derived from an EMBL/GenBank/DDBJ whole genome shotgun (WGS) entry which is preliminary data.</text>
</comment>
<dbReference type="InterPro" id="IPR008258">
    <property type="entry name" value="Transglycosylase_SLT_dom_1"/>
</dbReference>
<accession>A0AAP3DLG5</accession>
<reference evidence="2" key="1">
    <citation type="submission" date="2022-09" db="EMBL/GenBank/DDBJ databases">
        <title>Genome analysis and characterization of larvicidal activity of Brevibacillus strains.</title>
        <authorList>
            <person name="Patrusheva E.V."/>
            <person name="Izotova A.O."/>
            <person name="Toshchakov S.V."/>
            <person name="Sineoky S.P."/>
        </authorList>
    </citation>
    <scope>NUCLEOTIDE SEQUENCE</scope>
    <source>
        <strain evidence="2">VKPM_B-13247</strain>
    </source>
</reference>
<dbReference type="SUPFAM" id="SSF53955">
    <property type="entry name" value="Lysozyme-like"/>
    <property type="match status" value="1"/>
</dbReference>
<dbReference type="Gene3D" id="1.10.530.10">
    <property type="match status" value="1"/>
</dbReference>
<sequence length="229" mass="25829">MIFVRTYVMAPIIRNDPVGWLDNYSMIMQIKDGCMIIGMKPIMVMLLMITNLSNSNLISQLDSMPASQRNAASKALTAPIFAQHKQVHATIIQHMTSKNISITEATKISNYILTFSDKYNVDPTLILAMIEVESYYQPNRIGKHGDTGLMQILPSTQRYMGIKGELTDPEVNIHVGCKYLAYTQSRFGPDLGIVAYNQGEGNIVRGTFKTTYLMKVKKVWSTMKNRTSY</sequence>
<feature type="domain" description="Transglycosylase SLT" evidence="1">
    <location>
        <begin position="112"/>
        <end position="205"/>
    </location>
</feature>
<dbReference type="Proteomes" id="UP001077662">
    <property type="component" value="Unassembled WGS sequence"/>
</dbReference>
<evidence type="ECO:0000313" key="3">
    <source>
        <dbReference type="Proteomes" id="UP001077662"/>
    </source>
</evidence>
<gene>
    <name evidence="2" type="ORF">O0554_24465</name>
</gene>
<name>A0AAP3DLG5_BRELA</name>